<accession>A0A4Q9KFJ6</accession>
<keyword evidence="1" id="KW-1133">Transmembrane helix</keyword>
<keyword evidence="1" id="KW-0812">Transmembrane</keyword>
<gene>
    <name evidence="2" type="ORF">ET989_02415</name>
</gene>
<keyword evidence="1" id="KW-0472">Membrane</keyword>
<dbReference type="Proteomes" id="UP000292373">
    <property type="component" value="Unassembled WGS sequence"/>
</dbReference>
<evidence type="ECO:0000313" key="2">
    <source>
        <dbReference type="EMBL" id="TBT87188.1"/>
    </source>
</evidence>
<dbReference type="RefSeq" id="WP_131166974.1">
    <property type="nucleotide sequence ID" value="NZ_CANLBI010000001.1"/>
</dbReference>
<organism evidence="2 3">
    <name type="scientific">Propioniciclava sinopodophylli</name>
    <dbReference type="NCBI Taxonomy" id="1837344"/>
    <lineage>
        <taxon>Bacteria</taxon>
        <taxon>Bacillati</taxon>
        <taxon>Actinomycetota</taxon>
        <taxon>Actinomycetes</taxon>
        <taxon>Propionibacteriales</taxon>
        <taxon>Propionibacteriaceae</taxon>
        <taxon>Propioniciclava</taxon>
    </lineage>
</organism>
<dbReference type="EMBL" id="SDMQ01000002">
    <property type="protein sequence ID" value="TBT87188.1"/>
    <property type="molecule type" value="Genomic_DNA"/>
</dbReference>
<comment type="caution">
    <text evidence="2">The sequence shown here is derived from an EMBL/GenBank/DDBJ whole genome shotgun (WGS) entry which is preliminary data.</text>
</comment>
<proteinExistence type="predicted"/>
<dbReference type="AlphaFoldDB" id="A0A4Q9KFJ6"/>
<keyword evidence="3" id="KW-1185">Reference proteome</keyword>
<name>A0A4Q9KFJ6_9ACTN</name>
<feature type="transmembrane region" description="Helical" evidence="1">
    <location>
        <begin position="31"/>
        <end position="54"/>
    </location>
</feature>
<protein>
    <recommendedName>
        <fullName evidence="4">DUF2207 domain-containing protein</fullName>
    </recommendedName>
</protein>
<evidence type="ECO:0000313" key="3">
    <source>
        <dbReference type="Proteomes" id="UP000292373"/>
    </source>
</evidence>
<feature type="transmembrane region" description="Helical" evidence="1">
    <location>
        <begin position="7"/>
        <end position="25"/>
    </location>
</feature>
<evidence type="ECO:0000256" key="1">
    <source>
        <dbReference type="SAM" id="Phobius"/>
    </source>
</evidence>
<reference evidence="2 3" key="1">
    <citation type="submission" date="2019-01" db="EMBL/GenBank/DDBJ databases">
        <title>Lactibacter flavus gen. nov., sp. nov., a novel bacterium of the family Propionibacteriaceae isolated from raw milk and dairy products.</title>
        <authorList>
            <person name="Huptas C."/>
            <person name="Wenning M."/>
            <person name="Breitenwieser F."/>
            <person name="Doll E."/>
            <person name="Von Neubeck M."/>
            <person name="Busse H.-J."/>
            <person name="Scherer S."/>
        </authorList>
    </citation>
    <scope>NUCLEOTIDE SEQUENCE [LARGE SCALE GENOMIC DNA]</scope>
    <source>
        <strain evidence="2 3">KCTC 33808</strain>
    </source>
</reference>
<sequence>MKPRTDVVALVIGLVLLALAGVGLWEAFSAVAWSTVAIAAPVCLVVFGLIGLFASRGKA</sequence>
<evidence type="ECO:0008006" key="4">
    <source>
        <dbReference type="Google" id="ProtNLM"/>
    </source>
</evidence>